<comment type="subcellular location">
    <subcellularLocation>
        <location evidence="1">Membrane</location>
        <topology evidence="1">Single-pass membrane protein</topology>
    </subcellularLocation>
</comment>
<dbReference type="Pfam" id="PF00530">
    <property type="entry name" value="SRCR"/>
    <property type="match status" value="2"/>
</dbReference>
<feature type="disulfide bond" evidence="9">
    <location>
        <begin position="67"/>
        <end position="128"/>
    </location>
</feature>
<dbReference type="GO" id="GO:0005615">
    <property type="term" value="C:extracellular space"/>
    <property type="evidence" value="ECO:0007669"/>
    <property type="project" value="TreeGrafter"/>
</dbReference>
<evidence type="ECO:0000256" key="10">
    <source>
        <dbReference type="SAM" id="MobiDB-lite"/>
    </source>
</evidence>
<feature type="disulfide bond" evidence="9">
    <location>
        <begin position="100"/>
        <end position="110"/>
    </location>
</feature>
<evidence type="ECO:0000256" key="3">
    <source>
        <dbReference type="ARBA" id="ARBA00022729"/>
    </source>
</evidence>
<dbReference type="PANTHER" id="PTHR48071">
    <property type="entry name" value="SRCR DOMAIN-CONTAINING PROTEIN"/>
    <property type="match status" value="1"/>
</dbReference>
<keyword evidence="2 11" id="KW-0812">Transmembrane</keyword>
<feature type="disulfide bond" evidence="9">
    <location>
        <begin position="212"/>
        <end position="222"/>
    </location>
</feature>
<comment type="caution">
    <text evidence="9">Lacks conserved residue(s) required for the propagation of feature annotation.</text>
</comment>
<feature type="transmembrane region" description="Helical" evidence="11">
    <location>
        <begin position="264"/>
        <end position="290"/>
    </location>
</feature>
<feature type="domain" description="SRCR" evidence="13">
    <location>
        <begin position="137"/>
        <end position="242"/>
    </location>
</feature>
<organism evidence="14 15">
    <name type="scientific">Geodia barretti</name>
    <name type="common">Barrett's horny sponge</name>
    <dbReference type="NCBI Taxonomy" id="519541"/>
    <lineage>
        <taxon>Eukaryota</taxon>
        <taxon>Metazoa</taxon>
        <taxon>Porifera</taxon>
        <taxon>Demospongiae</taxon>
        <taxon>Heteroscleromorpha</taxon>
        <taxon>Tetractinellida</taxon>
        <taxon>Astrophorina</taxon>
        <taxon>Geodiidae</taxon>
        <taxon>Geodia</taxon>
    </lineage>
</organism>
<comment type="caution">
    <text evidence="14">The sequence shown here is derived from an EMBL/GenBank/DDBJ whole genome shotgun (WGS) entry which is preliminary data.</text>
</comment>
<keyword evidence="8" id="KW-0325">Glycoprotein</keyword>
<protein>
    <submittedName>
        <fullName evidence="14">Neurotrypsin</fullName>
    </submittedName>
</protein>
<evidence type="ECO:0000256" key="5">
    <source>
        <dbReference type="ARBA" id="ARBA00022989"/>
    </source>
</evidence>
<feature type="signal peptide" evidence="12">
    <location>
        <begin position="1"/>
        <end position="19"/>
    </location>
</feature>
<dbReference type="GO" id="GO:0004252">
    <property type="term" value="F:serine-type endopeptidase activity"/>
    <property type="evidence" value="ECO:0007669"/>
    <property type="project" value="TreeGrafter"/>
</dbReference>
<dbReference type="PANTHER" id="PTHR48071:SF18">
    <property type="entry name" value="DELETED IN MALIGNANT BRAIN TUMORS 1 PROTEIN-RELATED"/>
    <property type="match status" value="1"/>
</dbReference>
<dbReference type="FunFam" id="3.10.250.10:FF:000016">
    <property type="entry name" value="Scavenger receptor cysteine-rich protein type 12"/>
    <property type="match status" value="1"/>
</dbReference>
<feature type="region of interest" description="Disordered" evidence="10">
    <location>
        <begin position="296"/>
        <end position="316"/>
    </location>
</feature>
<evidence type="ECO:0000256" key="12">
    <source>
        <dbReference type="SAM" id="SignalP"/>
    </source>
</evidence>
<gene>
    <name evidence="14" type="ORF">GBAR_LOCUS18287</name>
</gene>
<evidence type="ECO:0000313" key="15">
    <source>
        <dbReference type="Proteomes" id="UP001174909"/>
    </source>
</evidence>
<dbReference type="InterPro" id="IPR036772">
    <property type="entry name" value="SRCR-like_dom_sf"/>
</dbReference>
<dbReference type="AlphaFoldDB" id="A0AA35SNH6"/>
<reference evidence="14" key="1">
    <citation type="submission" date="2023-03" db="EMBL/GenBank/DDBJ databases">
        <authorList>
            <person name="Steffen K."/>
            <person name="Cardenas P."/>
        </authorList>
    </citation>
    <scope>NUCLEOTIDE SEQUENCE</scope>
</reference>
<evidence type="ECO:0000259" key="13">
    <source>
        <dbReference type="PROSITE" id="PS50287"/>
    </source>
</evidence>
<evidence type="ECO:0000256" key="6">
    <source>
        <dbReference type="ARBA" id="ARBA00023136"/>
    </source>
</evidence>
<feature type="non-terminal residue" evidence="14">
    <location>
        <position position="1"/>
    </location>
</feature>
<evidence type="ECO:0000256" key="7">
    <source>
        <dbReference type="ARBA" id="ARBA00023157"/>
    </source>
</evidence>
<keyword evidence="5 11" id="KW-1133">Transmembrane helix</keyword>
<evidence type="ECO:0000256" key="11">
    <source>
        <dbReference type="SAM" id="Phobius"/>
    </source>
</evidence>
<sequence length="352" mass="37493">KLSAFLAFSIATAFAAVRTEGCPESAVRLEGLGSREVGRVQICEGGEWRDACSSSGRWRESNAVVVCRELGFSNGAVVTTTDRLAVSPGSSNSSSRVITCTGLETSVADCHTNQTTTNCHGPPPIVMCINNPGEGSVRLIHVGDERGGETSGVVEVYMGSEWVGVCTDDWSKEDSGVICWQLGYSTGTPTFTKPHASVIRKLPQQRINYVRCSGSEVSLLACNRTLYSSECRTATYASVDCSSDSASAQEPSQDECSSSVSLDVIMSFGAVQLVVLGLAVLLNVVILVAWSRWRRHKGSQTTPPPPARGGRESGGFVCPPSYSDVSRDTLLETGAVDNMHTHTNMDTPTSHN</sequence>
<evidence type="ECO:0000256" key="4">
    <source>
        <dbReference type="ARBA" id="ARBA00022737"/>
    </source>
</evidence>
<dbReference type="EMBL" id="CASHTH010002598">
    <property type="protein sequence ID" value="CAI8032343.1"/>
    <property type="molecule type" value="Genomic_DNA"/>
</dbReference>
<feature type="domain" description="SRCR" evidence="13">
    <location>
        <begin position="27"/>
        <end position="129"/>
    </location>
</feature>
<feature type="chain" id="PRO_5041438627" evidence="12">
    <location>
        <begin position="20"/>
        <end position="352"/>
    </location>
</feature>
<dbReference type="SMART" id="SM00202">
    <property type="entry name" value="SR"/>
    <property type="match status" value="2"/>
</dbReference>
<dbReference type="SUPFAM" id="SSF56487">
    <property type="entry name" value="SRCR-like"/>
    <property type="match status" value="2"/>
</dbReference>
<evidence type="ECO:0000313" key="14">
    <source>
        <dbReference type="EMBL" id="CAI8032343.1"/>
    </source>
</evidence>
<dbReference type="PROSITE" id="PS50287">
    <property type="entry name" value="SRCR_2"/>
    <property type="match status" value="2"/>
</dbReference>
<keyword evidence="7 9" id="KW-1015">Disulfide bond</keyword>
<name>A0AA35SNH6_GEOBA</name>
<dbReference type="GO" id="GO:0005886">
    <property type="term" value="C:plasma membrane"/>
    <property type="evidence" value="ECO:0007669"/>
    <property type="project" value="TreeGrafter"/>
</dbReference>
<evidence type="ECO:0000256" key="2">
    <source>
        <dbReference type="ARBA" id="ARBA00022692"/>
    </source>
</evidence>
<keyword evidence="15" id="KW-1185">Reference proteome</keyword>
<proteinExistence type="predicted"/>
<accession>A0AA35SNH6</accession>
<evidence type="ECO:0000256" key="9">
    <source>
        <dbReference type="PROSITE-ProRule" id="PRU00196"/>
    </source>
</evidence>
<dbReference type="Proteomes" id="UP001174909">
    <property type="component" value="Unassembled WGS sequence"/>
</dbReference>
<dbReference type="GO" id="GO:0031638">
    <property type="term" value="P:zymogen activation"/>
    <property type="evidence" value="ECO:0007669"/>
    <property type="project" value="TreeGrafter"/>
</dbReference>
<keyword evidence="4" id="KW-0677">Repeat</keyword>
<evidence type="ECO:0000256" key="8">
    <source>
        <dbReference type="ARBA" id="ARBA00023180"/>
    </source>
</evidence>
<dbReference type="PRINTS" id="PR00258">
    <property type="entry name" value="SPERACTRCPTR"/>
</dbReference>
<keyword evidence="6 11" id="KW-0472">Membrane</keyword>
<dbReference type="Gene3D" id="3.10.250.10">
    <property type="entry name" value="SRCR-like domain"/>
    <property type="match status" value="2"/>
</dbReference>
<keyword evidence="3 12" id="KW-0732">Signal</keyword>
<dbReference type="InterPro" id="IPR001190">
    <property type="entry name" value="SRCR"/>
</dbReference>
<evidence type="ECO:0000256" key="1">
    <source>
        <dbReference type="ARBA" id="ARBA00004167"/>
    </source>
</evidence>